<evidence type="ECO:0000313" key="1">
    <source>
        <dbReference type="EMBL" id="KAI8555029.1"/>
    </source>
</evidence>
<accession>A0ACC0NPZ9</accession>
<organism evidence="1 2">
    <name type="scientific">Rhododendron molle</name>
    <name type="common">Chinese azalea</name>
    <name type="synonym">Azalea mollis</name>
    <dbReference type="NCBI Taxonomy" id="49168"/>
    <lineage>
        <taxon>Eukaryota</taxon>
        <taxon>Viridiplantae</taxon>
        <taxon>Streptophyta</taxon>
        <taxon>Embryophyta</taxon>
        <taxon>Tracheophyta</taxon>
        <taxon>Spermatophyta</taxon>
        <taxon>Magnoliopsida</taxon>
        <taxon>eudicotyledons</taxon>
        <taxon>Gunneridae</taxon>
        <taxon>Pentapetalae</taxon>
        <taxon>asterids</taxon>
        <taxon>Ericales</taxon>
        <taxon>Ericaceae</taxon>
        <taxon>Ericoideae</taxon>
        <taxon>Rhodoreae</taxon>
        <taxon>Rhododendron</taxon>
    </lineage>
</organism>
<protein>
    <submittedName>
        <fullName evidence="1">Uncharacterized protein</fullName>
    </submittedName>
</protein>
<keyword evidence="2" id="KW-1185">Reference proteome</keyword>
<comment type="caution">
    <text evidence="1">The sequence shown here is derived from an EMBL/GenBank/DDBJ whole genome shotgun (WGS) entry which is preliminary data.</text>
</comment>
<reference evidence="1" key="1">
    <citation type="submission" date="2022-02" db="EMBL/GenBank/DDBJ databases">
        <title>Plant Genome Project.</title>
        <authorList>
            <person name="Zhang R.-G."/>
        </authorList>
    </citation>
    <scope>NUCLEOTIDE SEQUENCE</scope>
    <source>
        <strain evidence="1">AT1</strain>
    </source>
</reference>
<name>A0ACC0NPZ9_RHOML</name>
<sequence>MSNIPQGGCPPFAPQALADYRSLLAPMYTGPTPPSEDNMELYEVPITYEMPPPVVIPEYVPPTEIPAPPVKNFEPPFHFPMFETETDSELEAAMLDFSQYYLEPLEEPPLLTKEELLRQEREYFEKAKSIAEKNHKKWLREIFGINLPQSGIAMV</sequence>
<evidence type="ECO:0000313" key="2">
    <source>
        <dbReference type="Proteomes" id="UP001062846"/>
    </source>
</evidence>
<proteinExistence type="predicted"/>
<gene>
    <name evidence="1" type="ORF">RHMOL_Rhmol05G0142400</name>
</gene>
<dbReference type="EMBL" id="CM046392">
    <property type="protein sequence ID" value="KAI8555029.1"/>
    <property type="molecule type" value="Genomic_DNA"/>
</dbReference>
<dbReference type="Proteomes" id="UP001062846">
    <property type="component" value="Chromosome 5"/>
</dbReference>